<proteinExistence type="predicted"/>
<feature type="compositionally biased region" description="Low complexity" evidence="1">
    <location>
        <begin position="430"/>
        <end position="450"/>
    </location>
</feature>
<dbReference type="Proteomes" id="UP000678393">
    <property type="component" value="Unassembled WGS sequence"/>
</dbReference>
<feature type="non-terminal residue" evidence="2">
    <location>
        <position position="1"/>
    </location>
</feature>
<feature type="compositionally biased region" description="Polar residues" evidence="1">
    <location>
        <begin position="526"/>
        <end position="542"/>
    </location>
</feature>
<gene>
    <name evidence="2" type="ORF">CUNI_LOCUS19355</name>
</gene>
<feature type="compositionally biased region" description="Basic and acidic residues" evidence="1">
    <location>
        <begin position="41"/>
        <end position="60"/>
    </location>
</feature>
<protein>
    <recommendedName>
        <fullName evidence="4">Carboxyl-terminal PDZ ligand of neuronal nitric oxide synthase protein</fullName>
    </recommendedName>
</protein>
<accession>A0A8S3ZVX0</accession>
<name>A0A8S3ZVX0_9EUPU</name>
<organism evidence="2 3">
    <name type="scientific">Candidula unifasciata</name>
    <dbReference type="NCBI Taxonomy" id="100452"/>
    <lineage>
        <taxon>Eukaryota</taxon>
        <taxon>Metazoa</taxon>
        <taxon>Spiralia</taxon>
        <taxon>Lophotrochozoa</taxon>
        <taxon>Mollusca</taxon>
        <taxon>Gastropoda</taxon>
        <taxon>Heterobranchia</taxon>
        <taxon>Euthyneura</taxon>
        <taxon>Panpulmonata</taxon>
        <taxon>Eupulmonata</taxon>
        <taxon>Stylommatophora</taxon>
        <taxon>Helicina</taxon>
        <taxon>Helicoidea</taxon>
        <taxon>Geomitridae</taxon>
        <taxon>Candidula</taxon>
    </lineage>
</organism>
<feature type="compositionally biased region" description="Low complexity" evidence="1">
    <location>
        <begin position="333"/>
        <end position="342"/>
    </location>
</feature>
<feature type="region of interest" description="Disordered" evidence="1">
    <location>
        <begin position="505"/>
        <end position="553"/>
    </location>
</feature>
<dbReference type="OrthoDB" id="6128636at2759"/>
<comment type="caution">
    <text evidence="2">The sequence shown here is derived from an EMBL/GenBank/DDBJ whole genome shotgun (WGS) entry which is preliminary data.</text>
</comment>
<sequence length="587" mass="63647">RQAMRIVRTIGQAFEVCHKLGDPSRPNSLLKDDVNEGATENNDKKQAKNNDPGSQDKKELNTSLKTSELTKSVQKPTPPNELNLKHTQNRASVVSLSDVTDNSVNNGDNTLLPLSQHHHLLLARQQLEQQQYQTQIKELYRLGRLNYSSMDLLFSESQVAVAQVQLLKEQLSAETAARIEAQARTHQLLLHNKDLLDHVSMLVALIQQLEIKVTGVGAQAVNQYNLPAQNPSAAMPCPAPLNLTDARSTNDYSESIILGGASMFTNTKAAGLDNDSPDSGHKEMSSDSLSFCLTGADGNAWLNPYSLTSFSCHQDSDIAENIRGWMTPATRGSLASSSASPSKMGALKTGSPQNMNHQGGSSSAYYATSSPADAYLPRHSVYYKSSPQNSPNKKTVCDKVKLISPLASPASSNNQRSGHKQSPSLNNVHSFISTSHSSLSTTSSPSLNSTAGGVTPKLDPPPKYRRTTKPIERWERGSWYGPGMSESFTSGNEYHPMCSSNGSGGIIMRSHSSSSNCSSTTTVGTYSDSSMQSSIHSNNRDSMASLSSQQKQKLDLKLNDLSSASLQHQQVLQHNQHQQQQQVAGGR</sequence>
<feature type="region of interest" description="Disordered" evidence="1">
    <location>
        <begin position="407"/>
        <end position="470"/>
    </location>
</feature>
<feature type="compositionally biased region" description="Polar residues" evidence="1">
    <location>
        <begin position="350"/>
        <end position="360"/>
    </location>
</feature>
<evidence type="ECO:0000313" key="2">
    <source>
        <dbReference type="EMBL" id="CAG5133797.1"/>
    </source>
</evidence>
<dbReference type="AlphaFoldDB" id="A0A8S3ZVX0"/>
<feature type="compositionally biased region" description="Low complexity" evidence="1">
    <location>
        <begin position="506"/>
        <end position="525"/>
    </location>
</feature>
<feature type="region of interest" description="Disordered" evidence="1">
    <location>
        <begin position="567"/>
        <end position="587"/>
    </location>
</feature>
<evidence type="ECO:0000313" key="3">
    <source>
        <dbReference type="Proteomes" id="UP000678393"/>
    </source>
</evidence>
<evidence type="ECO:0008006" key="4">
    <source>
        <dbReference type="Google" id="ProtNLM"/>
    </source>
</evidence>
<dbReference type="EMBL" id="CAJHNH020006490">
    <property type="protein sequence ID" value="CAG5133797.1"/>
    <property type="molecule type" value="Genomic_DNA"/>
</dbReference>
<feature type="compositionally biased region" description="Polar residues" evidence="1">
    <location>
        <begin position="61"/>
        <end position="75"/>
    </location>
</feature>
<reference evidence="2" key="1">
    <citation type="submission" date="2021-04" db="EMBL/GenBank/DDBJ databases">
        <authorList>
            <consortium name="Molecular Ecology Group"/>
        </authorList>
    </citation>
    <scope>NUCLEOTIDE SEQUENCE</scope>
</reference>
<feature type="compositionally biased region" description="Polar residues" evidence="1">
    <location>
        <begin position="409"/>
        <end position="429"/>
    </location>
</feature>
<feature type="region of interest" description="Disordered" evidence="1">
    <location>
        <begin position="331"/>
        <end position="366"/>
    </location>
</feature>
<feature type="region of interest" description="Disordered" evidence="1">
    <location>
        <begin position="20"/>
        <end position="89"/>
    </location>
</feature>
<keyword evidence="3" id="KW-1185">Reference proteome</keyword>
<evidence type="ECO:0000256" key="1">
    <source>
        <dbReference type="SAM" id="MobiDB-lite"/>
    </source>
</evidence>